<evidence type="ECO:0000313" key="2">
    <source>
        <dbReference type="Proteomes" id="UP000000763"/>
    </source>
</evidence>
<accession>Q6K9L8</accession>
<evidence type="ECO:0000313" key="1">
    <source>
        <dbReference type="EMBL" id="BAD19179.1"/>
    </source>
</evidence>
<reference evidence="2" key="2">
    <citation type="journal article" date="2008" name="Nucleic Acids Res.">
        <title>The rice annotation project database (RAP-DB): 2008 update.</title>
        <authorList>
            <consortium name="The rice annotation project (RAP)"/>
        </authorList>
    </citation>
    <scope>GENOME REANNOTATION</scope>
    <source>
        <strain evidence="2">cv. Nipponbare</strain>
    </source>
</reference>
<dbReference type="AlphaFoldDB" id="Q6K9L8"/>
<protein>
    <submittedName>
        <fullName evidence="1">Uncharacterized protein</fullName>
    </submittedName>
</protein>
<gene>
    <name evidence="1" type="primary">OJ1249_F12.11</name>
</gene>
<organism evidence="1 2">
    <name type="scientific">Oryza sativa subsp. japonica</name>
    <name type="common">Rice</name>
    <dbReference type="NCBI Taxonomy" id="39947"/>
    <lineage>
        <taxon>Eukaryota</taxon>
        <taxon>Viridiplantae</taxon>
        <taxon>Streptophyta</taxon>
        <taxon>Embryophyta</taxon>
        <taxon>Tracheophyta</taxon>
        <taxon>Spermatophyta</taxon>
        <taxon>Magnoliopsida</taxon>
        <taxon>Liliopsida</taxon>
        <taxon>Poales</taxon>
        <taxon>Poaceae</taxon>
        <taxon>BOP clade</taxon>
        <taxon>Oryzoideae</taxon>
        <taxon>Oryzeae</taxon>
        <taxon>Oryzinae</taxon>
        <taxon>Oryza</taxon>
        <taxon>Oryza sativa</taxon>
    </lineage>
</organism>
<dbReference type="EMBL" id="AP004054">
    <property type="protein sequence ID" value="BAD19179.1"/>
    <property type="molecule type" value="Genomic_DNA"/>
</dbReference>
<name>Q6K9L8_ORYSJ</name>
<proteinExistence type="predicted"/>
<reference evidence="2" key="1">
    <citation type="journal article" date="2005" name="Nature">
        <title>The map-based sequence of the rice genome.</title>
        <authorList>
            <consortium name="International rice genome sequencing project (IRGSP)"/>
            <person name="Matsumoto T."/>
            <person name="Wu J."/>
            <person name="Kanamori H."/>
            <person name="Katayose Y."/>
            <person name="Fujisawa M."/>
            <person name="Namiki N."/>
            <person name="Mizuno H."/>
            <person name="Yamamoto K."/>
            <person name="Antonio B.A."/>
            <person name="Baba T."/>
            <person name="Sakata K."/>
            <person name="Nagamura Y."/>
            <person name="Aoki H."/>
            <person name="Arikawa K."/>
            <person name="Arita K."/>
            <person name="Bito T."/>
            <person name="Chiden Y."/>
            <person name="Fujitsuka N."/>
            <person name="Fukunaka R."/>
            <person name="Hamada M."/>
            <person name="Harada C."/>
            <person name="Hayashi A."/>
            <person name="Hijishita S."/>
            <person name="Honda M."/>
            <person name="Hosokawa S."/>
            <person name="Ichikawa Y."/>
            <person name="Idonuma A."/>
            <person name="Iijima M."/>
            <person name="Ikeda M."/>
            <person name="Ikeno M."/>
            <person name="Ito K."/>
            <person name="Ito S."/>
            <person name="Ito T."/>
            <person name="Ito Y."/>
            <person name="Ito Y."/>
            <person name="Iwabuchi A."/>
            <person name="Kamiya K."/>
            <person name="Karasawa W."/>
            <person name="Kurita K."/>
            <person name="Katagiri S."/>
            <person name="Kikuta A."/>
            <person name="Kobayashi H."/>
            <person name="Kobayashi N."/>
            <person name="Machita K."/>
            <person name="Maehara T."/>
            <person name="Masukawa M."/>
            <person name="Mizubayashi T."/>
            <person name="Mukai Y."/>
            <person name="Nagasaki H."/>
            <person name="Nagata Y."/>
            <person name="Naito S."/>
            <person name="Nakashima M."/>
            <person name="Nakama Y."/>
            <person name="Nakamichi Y."/>
            <person name="Nakamura M."/>
            <person name="Meguro A."/>
            <person name="Negishi M."/>
            <person name="Ohta I."/>
            <person name="Ohta T."/>
            <person name="Okamoto M."/>
            <person name="Ono N."/>
            <person name="Saji S."/>
            <person name="Sakaguchi M."/>
            <person name="Sakai K."/>
            <person name="Shibata M."/>
            <person name="Shimokawa T."/>
            <person name="Song J."/>
            <person name="Takazaki Y."/>
            <person name="Terasawa K."/>
            <person name="Tsugane M."/>
            <person name="Tsuji K."/>
            <person name="Ueda S."/>
            <person name="Waki K."/>
            <person name="Yamagata H."/>
            <person name="Yamamoto M."/>
            <person name="Yamamoto S."/>
            <person name="Yamane H."/>
            <person name="Yoshiki S."/>
            <person name="Yoshihara R."/>
            <person name="Yukawa K."/>
            <person name="Zhong H."/>
            <person name="Yano M."/>
            <person name="Yuan Q."/>
            <person name="Ouyang S."/>
            <person name="Liu J."/>
            <person name="Jones K.M."/>
            <person name="Gansberger K."/>
            <person name="Moffat K."/>
            <person name="Hill J."/>
            <person name="Bera J."/>
            <person name="Fadrosh D."/>
            <person name="Jin S."/>
            <person name="Johri S."/>
            <person name="Kim M."/>
            <person name="Overton L."/>
            <person name="Reardon M."/>
            <person name="Tsitrin T."/>
            <person name="Vuong H."/>
            <person name="Weaver B."/>
            <person name="Ciecko A."/>
            <person name="Tallon L."/>
            <person name="Jackson J."/>
            <person name="Pai G."/>
            <person name="Aken S.V."/>
            <person name="Utterback T."/>
            <person name="Reidmuller S."/>
            <person name="Feldblyum T."/>
            <person name="Hsiao J."/>
            <person name="Zismann V."/>
            <person name="Iobst S."/>
            <person name="de Vazeille A.R."/>
            <person name="Buell C.R."/>
            <person name="Ying K."/>
            <person name="Li Y."/>
            <person name="Lu T."/>
            <person name="Huang Y."/>
            <person name="Zhao Q."/>
            <person name="Feng Q."/>
            <person name="Zhang L."/>
            <person name="Zhu J."/>
            <person name="Weng Q."/>
            <person name="Mu J."/>
            <person name="Lu Y."/>
            <person name="Fan D."/>
            <person name="Liu Y."/>
            <person name="Guan J."/>
            <person name="Zhang Y."/>
            <person name="Yu S."/>
            <person name="Liu X."/>
            <person name="Zhang Y."/>
            <person name="Hong G."/>
            <person name="Han B."/>
            <person name="Choisne N."/>
            <person name="Demange N."/>
            <person name="Orjeda G."/>
            <person name="Samain S."/>
            <person name="Cattolico L."/>
            <person name="Pelletier E."/>
            <person name="Couloux A."/>
            <person name="Segurens B."/>
            <person name="Wincker P."/>
            <person name="D'Hont A."/>
            <person name="Scarpelli C."/>
            <person name="Weissenbach J."/>
            <person name="Salanoubat M."/>
            <person name="Quetier F."/>
            <person name="Yu Y."/>
            <person name="Kim H.R."/>
            <person name="Rambo T."/>
            <person name="Currie J."/>
            <person name="Collura K."/>
            <person name="Luo M."/>
            <person name="Yang T."/>
            <person name="Ammiraju J.S.S."/>
            <person name="Engler F."/>
            <person name="Soderlund C."/>
            <person name="Wing R.A."/>
            <person name="Palmer L.E."/>
            <person name="de la Bastide M."/>
            <person name="Spiegel L."/>
            <person name="Nascimento L."/>
            <person name="Zutavern T."/>
            <person name="O'Shaughnessy A."/>
            <person name="Dike S."/>
            <person name="Dedhia N."/>
            <person name="Preston R."/>
            <person name="Balija V."/>
            <person name="McCombie W.R."/>
            <person name="Chow T."/>
            <person name="Chen H."/>
            <person name="Chung M."/>
            <person name="Chen C."/>
            <person name="Shaw J."/>
            <person name="Wu H."/>
            <person name="Hsiao K."/>
            <person name="Chao Y."/>
            <person name="Chu M."/>
            <person name="Cheng C."/>
            <person name="Hour A."/>
            <person name="Lee P."/>
            <person name="Lin S."/>
            <person name="Lin Y."/>
            <person name="Liou J."/>
            <person name="Liu S."/>
            <person name="Hsing Y."/>
            <person name="Raghuvanshi S."/>
            <person name="Mohanty A."/>
            <person name="Bharti A.K."/>
            <person name="Gaur A."/>
            <person name="Gupta V."/>
            <person name="Kumar D."/>
            <person name="Ravi V."/>
            <person name="Vij S."/>
            <person name="Kapur A."/>
            <person name="Khurana P."/>
            <person name="Khurana P."/>
            <person name="Khurana J.P."/>
            <person name="Tyagi A.K."/>
            <person name="Gaikwad K."/>
            <person name="Singh A."/>
            <person name="Dalal V."/>
            <person name="Srivastava S."/>
            <person name="Dixit A."/>
            <person name="Pal A.K."/>
            <person name="Ghazi I.A."/>
            <person name="Yadav M."/>
            <person name="Pandit A."/>
            <person name="Bhargava A."/>
            <person name="Sureshbabu K."/>
            <person name="Batra K."/>
            <person name="Sharma T.R."/>
            <person name="Mohapatra T."/>
            <person name="Singh N.K."/>
            <person name="Messing J."/>
            <person name="Nelson A.B."/>
            <person name="Fuks G."/>
            <person name="Kavchok S."/>
            <person name="Keizer G."/>
            <person name="Linton E."/>
            <person name="Llaca V."/>
            <person name="Song R."/>
            <person name="Tanyolac B."/>
            <person name="Young S."/>
            <person name="Ho-Il K."/>
            <person name="Hahn J.H."/>
            <person name="Sangsakoo G."/>
            <person name="Vanavichit A."/>
            <person name="de Mattos Luiz.A.T."/>
            <person name="Zimmer P.D."/>
            <person name="Malone G."/>
            <person name="Dellagostin O."/>
            <person name="de Oliveira A.C."/>
            <person name="Bevan M."/>
            <person name="Bancroft I."/>
            <person name="Minx P."/>
            <person name="Cordum H."/>
            <person name="Wilson R."/>
            <person name="Cheng Z."/>
            <person name="Jin W."/>
            <person name="Jiang J."/>
            <person name="Leong S.A."/>
            <person name="Iwama H."/>
            <person name="Gojobori T."/>
            <person name="Itoh T."/>
            <person name="Niimura Y."/>
            <person name="Fujii Y."/>
            <person name="Habara T."/>
            <person name="Sakai H."/>
            <person name="Sato Y."/>
            <person name="Wilson G."/>
            <person name="Kumar K."/>
            <person name="McCouch S."/>
            <person name="Juretic N."/>
            <person name="Hoen D."/>
            <person name="Wright S."/>
            <person name="Bruskiewich R."/>
            <person name="Bureau T."/>
            <person name="Miyao A."/>
            <person name="Hirochika H."/>
            <person name="Nishikawa T."/>
            <person name="Kadowaki K."/>
            <person name="Sugiura M."/>
            <person name="Burr B."/>
            <person name="Sasaki T."/>
        </authorList>
    </citation>
    <scope>NUCLEOTIDE SEQUENCE [LARGE SCALE GENOMIC DNA]</scope>
    <source>
        <strain evidence="2">cv. Nipponbare</strain>
    </source>
</reference>
<dbReference type="Proteomes" id="UP000000763">
    <property type="component" value="Chromosome 2"/>
</dbReference>
<sequence length="112" mass="12550">MVGLIRIREVWLDLTAMHAEFHLPPYLLHLHLSASGSPGPTLQRHFSNDDGQGKYKKSQHRQLWAYMYTGLSLLPSQLAYGNGERNQKVCSYVAVVINAKPSAPAMFQVVIS</sequence>